<evidence type="ECO:0000313" key="2">
    <source>
        <dbReference type="Ensembl" id="ENSSSCP00070021811.1"/>
    </source>
</evidence>
<feature type="region of interest" description="Disordered" evidence="1">
    <location>
        <begin position="151"/>
        <end position="170"/>
    </location>
</feature>
<sequence length="325" mass="33741">PWERPWADLGVGERREVVGSVSIRGIPCAGDGDTESQAEPCPLRSGQPQVGSLTLRPSISEPEARSWGPAEVSSSSSGSHVLTLPASLPRAAWSLTRPRCPLPSAGLSVPGICLSETTPRPVRGLPRGGHFCPLLSLSALSGRGHRLPDATVTTAPTPPPTEDRVQGCQGQGPWSWGGMPARPPDEGFGCQCIFCAEPGSASVSVRRAPCSGKLCGTQYNCQDQASAWRGPLSVSCPCEETLPAHLGRLLWGVLPAGSTRGTQPAEATFSRDTPCLPHCKSLGPGAPQSLRVLTRTLRPQGPGGVPAPSAPSQRPCHLPGPGVPA</sequence>
<feature type="region of interest" description="Disordered" evidence="1">
    <location>
        <begin position="296"/>
        <end position="325"/>
    </location>
</feature>
<accession>A0A4X1TZ86</accession>
<dbReference type="Proteomes" id="UP000314985">
    <property type="component" value="Unassembled WGS sequence"/>
</dbReference>
<evidence type="ECO:0000256" key="1">
    <source>
        <dbReference type="SAM" id="MobiDB-lite"/>
    </source>
</evidence>
<proteinExistence type="predicted"/>
<dbReference type="Ensembl" id="ENSSSCT00070026274.1">
    <property type="protein sequence ID" value="ENSSSCP00070021811.1"/>
    <property type="gene ID" value="ENSSSCG00070013479.1"/>
</dbReference>
<feature type="region of interest" description="Disordered" evidence="1">
    <location>
        <begin position="26"/>
        <end position="81"/>
    </location>
</feature>
<reference evidence="3" key="1">
    <citation type="submission" date="2017-08" db="EMBL/GenBank/DDBJ databases">
        <title>USMARCv1.0.</title>
        <authorList>
            <person name="Hannum G.I."/>
            <person name="Koren S."/>
            <person name="Schroeder S.G."/>
            <person name="Chin S.C."/>
            <person name="Nonneman D.J."/>
            <person name="Becker S.A."/>
            <person name="Rosen B.D."/>
            <person name="Bickhart D.M."/>
            <person name="Putnam N.H."/>
            <person name="Green R.E."/>
            <person name="Tuggle C.K."/>
            <person name="Liu H."/>
            <person name="Rohrer G.A."/>
            <person name="Warr A."/>
            <person name="Hall R."/>
            <person name="Kim K."/>
            <person name="Hume D.A."/>
            <person name="Talbot R."/>
            <person name="Chow W."/>
            <person name="Howe K."/>
            <person name="Schwartz A.S."/>
            <person name="Watson M."/>
            <person name="Archibald A.L."/>
            <person name="Phillippy A.M."/>
            <person name="Smith T.P.L."/>
        </authorList>
    </citation>
    <scope>NUCLEOTIDE SEQUENCE [LARGE SCALE GENOMIC DNA]</scope>
</reference>
<organism evidence="2 3">
    <name type="scientific">Sus scrofa</name>
    <name type="common">Pig</name>
    <dbReference type="NCBI Taxonomy" id="9823"/>
    <lineage>
        <taxon>Eukaryota</taxon>
        <taxon>Metazoa</taxon>
        <taxon>Chordata</taxon>
        <taxon>Craniata</taxon>
        <taxon>Vertebrata</taxon>
        <taxon>Euteleostomi</taxon>
        <taxon>Mammalia</taxon>
        <taxon>Eutheria</taxon>
        <taxon>Laurasiatheria</taxon>
        <taxon>Artiodactyla</taxon>
        <taxon>Suina</taxon>
        <taxon>Suidae</taxon>
        <taxon>Sus</taxon>
    </lineage>
</organism>
<dbReference type="AlphaFoldDB" id="A0A4X1TZ86"/>
<evidence type="ECO:0000313" key="3">
    <source>
        <dbReference type="Proteomes" id="UP000314985"/>
    </source>
</evidence>
<feature type="compositionally biased region" description="Polar residues" evidence="1">
    <location>
        <begin position="46"/>
        <end position="57"/>
    </location>
</feature>
<name>A0A4X1TZ86_PIG</name>
<protein>
    <submittedName>
        <fullName evidence="2">Uncharacterized protein</fullName>
    </submittedName>
</protein>
<reference evidence="2" key="2">
    <citation type="submission" date="2025-08" db="UniProtKB">
        <authorList>
            <consortium name="Ensembl"/>
        </authorList>
    </citation>
    <scope>IDENTIFICATION</scope>
</reference>